<dbReference type="InterPro" id="IPR009050">
    <property type="entry name" value="Globin-like_sf"/>
</dbReference>
<keyword evidence="3" id="KW-0479">Metal-binding</keyword>
<organism evidence="5 6">
    <name type="scientific">Mesorhizobium retamae</name>
    <dbReference type="NCBI Taxonomy" id="2912854"/>
    <lineage>
        <taxon>Bacteria</taxon>
        <taxon>Pseudomonadati</taxon>
        <taxon>Pseudomonadota</taxon>
        <taxon>Alphaproteobacteria</taxon>
        <taxon>Hyphomicrobiales</taxon>
        <taxon>Phyllobacteriaceae</taxon>
        <taxon>Mesorhizobium</taxon>
    </lineage>
</organism>
<gene>
    <name evidence="5" type="ORF">L4923_29090</name>
</gene>
<dbReference type="EMBL" id="JAKREW010000070">
    <property type="protein sequence ID" value="MCG7509097.1"/>
    <property type="molecule type" value="Genomic_DNA"/>
</dbReference>
<dbReference type="SUPFAM" id="SSF46458">
    <property type="entry name" value="Globin-like"/>
    <property type="match status" value="1"/>
</dbReference>
<evidence type="ECO:0000313" key="5">
    <source>
        <dbReference type="EMBL" id="MCG7509097.1"/>
    </source>
</evidence>
<dbReference type="Gene3D" id="1.10.490.10">
    <property type="entry name" value="Globins"/>
    <property type="match status" value="1"/>
</dbReference>
<keyword evidence="1" id="KW-0813">Transport</keyword>
<dbReference type="InterPro" id="IPR001486">
    <property type="entry name" value="Hemoglobin_trunc"/>
</dbReference>
<dbReference type="RefSeq" id="WP_239370593.1">
    <property type="nucleotide sequence ID" value="NZ_JAKREW010000070.1"/>
</dbReference>
<evidence type="ECO:0000256" key="1">
    <source>
        <dbReference type="ARBA" id="ARBA00022448"/>
    </source>
</evidence>
<keyword evidence="6" id="KW-1185">Reference proteome</keyword>
<dbReference type="InterPro" id="IPR012292">
    <property type="entry name" value="Globin/Proto"/>
</dbReference>
<keyword evidence="4" id="KW-0408">Iron</keyword>
<comment type="caution">
    <text evidence="5">The sequence shown here is derived from an EMBL/GenBank/DDBJ whole genome shotgun (WGS) entry which is preliminary data.</text>
</comment>
<evidence type="ECO:0000256" key="3">
    <source>
        <dbReference type="ARBA" id="ARBA00022723"/>
    </source>
</evidence>
<keyword evidence="2" id="KW-0349">Heme</keyword>
<dbReference type="Proteomes" id="UP001201701">
    <property type="component" value="Unassembled WGS sequence"/>
</dbReference>
<proteinExistence type="predicted"/>
<evidence type="ECO:0000313" key="6">
    <source>
        <dbReference type="Proteomes" id="UP001201701"/>
    </source>
</evidence>
<protein>
    <submittedName>
        <fullName evidence="5">Group III truncated hemoglobin</fullName>
    </submittedName>
</protein>
<evidence type="ECO:0000256" key="2">
    <source>
        <dbReference type="ARBA" id="ARBA00022617"/>
    </source>
</evidence>
<name>A0ABS9QNR5_9HYPH</name>
<accession>A0ABS9QNR5</accession>
<reference evidence="5 6" key="1">
    <citation type="submission" date="2022-02" db="EMBL/GenBank/DDBJ databases">
        <title>Draft genome sequence of Mezorhizobium retamae strain IRAMC:0171 isolated from Retama raetam nodules.</title>
        <authorList>
            <person name="Bengaied R."/>
            <person name="Sbissi I."/>
            <person name="Huber K."/>
            <person name="Ghodbane F."/>
            <person name="Nouioui I."/>
            <person name="Tarhouni M."/>
            <person name="Gtari M."/>
        </authorList>
    </citation>
    <scope>NUCLEOTIDE SEQUENCE [LARGE SCALE GENOMIC DNA]</scope>
    <source>
        <strain evidence="5 6">IRAMC:0171</strain>
    </source>
</reference>
<evidence type="ECO:0000256" key="4">
    <source>
        <dbReference type="ARBA" id="ARBA00023004"/>
    </source>
</evidence>
<sequence>MSSDNPLTDPNVAHPDIDEALIARLVRTFYDRARTDDLIGPIFAGAVHDWDEHIANITAFWSSVTLRSGRYNGRPMRPHLTLPLENEHFDRWLALFEATAKELCSPGAANAFIIRARRIADSFEMAIGTQRGEIRRPRHRM</sequence>
<dbReference type="CDD" id="cd08916">
    <property type="entry name" value="TrHb3_P"/>
    <property type="match status" value="1"/>
</dbReference>
<dbReference type="Pfam" id="PF01152">
    <property type="entry name" value="Bac_globin"/>
    <property type="match status" value="1"/>
</dbReference>